<organism evidence="1">
    <name type="scientific">Cucumis melo</name>
    <name type="common">Muskmelon</name>
    <dbReference type="NCBI Taxonomy" id="3656"/>
    <lineage>
        <taxon>Eukaryota</taxon>
        <taxon>Viridiplantae</taxon>
        <taxon>Streptophyta</taxon>
        <taxon>Embryophyta</taxon>
        <taxon>Tracheophyta</taxon>
        <taxon>Spermatophyta</taxon>
        <taxon>Magnoliopsida</taxon>
        <taxon>eudicotyledons</taxon>
        <taxon>Gunneridae</taxon>
        <taxon>Pentapetalae</taxon>
        <taxon>rosids</taxon>
        <taxon>fabids</taxon>
        <taxon>Cucurbitales</taxon>
        <taxon>Cucurbitaceae</taxon>
        <taxon>Benincaseae</taxon>
        <taxon>Cucumis</taxon>
    </lineage>
</organism>
<dbReference type="PANTHER" id="PTHR47599">
    <property type="entry name" value="CELL-TO-CELL MOVEMENT PROTEIN"/>
    <property type="match status" value="1"/>
</dbReference>
<dbReference type="InterPro" id="IPR051596">
    <property type="entry name" value="Caulimoviridae_Movement"/>
</dbReference>
<protein>
    <recommendedName>
        <fullName evidence="2">Polyprotein</fullName>
    </recommendedName>
</protein>
<dbReference type="PANTHER" id="PTHR47599:SF4">
    <property type="entry name" value="POLYPROTEIN"/>
    <property type="match status" value="1"/>
</dbReference>
<dbReference type="InterPro" id="IPR028919">
    <property type="entry name" value="Viral_movement"/>
</dbReference>
<dbReference type="EnsemblPlants" id="MELO3C015184.2.1">
    <property type="protein sequence ID" value="MELO3C015184.2.1"/>
    <property type="gene ID" value="MELO3C015184.2"/>
</dbReference>
<dbReference type="Gramene" id="MELO3C015184.2.1">
    <property type="protein sequence ID" value="MELO3C015184.2.1"/>
    <property type="gene ID" value="MELO3C015184.2"/>
</dbReference>
<proteinExistence type="predicted"/>
<sequence>MSTFCWSSNFGGGSHPLDSEEYIKKGKNLLKWKIPKIPTTKIYKSNPFTFFSDPLIKTKEETMPCENGSQAFRLIYDNPILASFQEKRFCTMLNMGMIQIGVKTLTTKISSNASIILCVFDTRNDNFEDSILGLVEAKLSDGPMFFNIFPNITMSLFHPKLCESLVLIAMVQGFEQLPQGTSPISLMWRTCYKLQGSAFPTALIESPQGKTVFFQTDFENSKVAVQKVSEWDEVVCKVRNNIMKH</sequence>
<evidence type="ECO:0000313" key="1">
    <source>
        <dbReference type="EnsemblPlants" id="MELO3C015184.2.1"/>
    </source>
</evidence>
<accession>A0A9I9DAE0</accession>
<dbReference type="AlphaFoldDB" id="A0A9I9DAE0"/>
<name>A0A9I9DAE0_CUCME</name>
<dbReference type="Pfam" id="PF01107">
    <property type="entry name" value="MP"/>
    <property type="match status" value="1"/>
</dbReference>
<evidence type="ECO:0008006" key="2">
    <source>
        <dbReference type="Google" id="ProtNLM"/>
    </source>
</evidence>
<reference evidence="1" key="1">
    <citation type="submission" date="2023-03" db="UniProtKB">
        <authorList>
            <consortium name="EnsemblPlants"/>
        </authorList>
    </citation>
    <scope>IDENTIFICATION</scope>
</reference>